<dbReference type="Proteomes" id="UP001501578">
    <property type="component" value="Unassembled WGS sequence"/>
</dbReference>
<evidence type="ECO:0000256" key="1">
    <source>
        <dbReference type="ARBA" id="ARBA00023015"/>
    </source>
</evidence>
<dbReference type="SUPFAM" id="SSF46785">
    <property type="entry name" value="Winged helix' DNA-binding domain"/>
    <property type="match status" value="1"/>
</dbReference>
<sequence length="116" mass="12616">METWLTQPDLDDLDVGTVLQALADPTRLRIVRLLGQVEESTCTALDLPVKVSTVSHHVNILRQSGVVSTRLDGTARPSRLRRADLERRFPGLLDSILHATPPRAADQPATSDVSGA</sequence>
<keyword evidence="2" id="KW-0238">DNA-binding</keyword>
<dbReference type="InterPro" id="IPR051081">
    <property type="entry name" value="HTH_MetalResp_TranReg"/>
</dbReference>
<accession>A0ABN1QQ16</accession>
<dbReference type="SMART" id="SM00418">
    <property type="entry name" value="HTH_ARSR"/>
    <property type="match status" value="1"/>
</dbReference>
<keyword evidence="1" id="KW-0805">Transcription regulation</keyword>
<feature type="region of interest" description="Disordered" evidence="4">
    <location>
        <begin position="96"/>
        <end position="116"/>
    </location>
</feature>
<dbReference type="PROSITE" id="PS50987">
    <property type="entry name" value="HTH_ARSR_2"/>
    <property type="match status" value="1"/>
</dbReference>
<dbReference type="PRINTS" id="PR00778">
    <property type="entry name" value="HTHARSR"/>
</dbReference>
<feature type="domain" description="HTH arsR-type" evidence="5">
    <location>
        <begin position="7"/>
        <end position="100"/>
    </location>
</feature>
<evidence type="ECO:0000256" key="3">
    <source>
        <dbReference type="ARBA" id="ARBA00023163"/>
    </source>
</evidence>
<organism evidence="6 7">
    <name type="scientific">Nonomuraea longicatena</name>
    <dbReference type="NCBI Taxonomy" id="83682"/>
    <lineage>
        <taxon>Bacteria</taxon>
        <taxon>Bacillati</taxon>
        <taxon>Actinomycetota</taxon>
        <taxon>Actinomycetes</taxon>
        <taxon>Streptosporangiales</taxon>
        <taxon>Streptosporangiaceae</taxon>
        <taxon>Nonomuraea</taxon>
    </lineage>
</organism>
<dbReference type="InterPro" id="IPR036388">
    <property type="entry name" value="WH-like_DNA-bd_sf"/>
</dbReference>
<protein>
    <submittedName>
        <fullName evidence="6">Helix-turn-helix transcriptional regulator</fullName>
    </submittedName>
</protein>
<dbReference type="InterPro" id="IPR011991">
    <property type="entry name" value="ArsR-like_HTH"/>
</dbReference>
<dbReference type="Gene3D" id="1.10.10.10">
    <property type="entry name" value="Winged helix-like DNA-binding domain superfamily/Winged helix DNA-binding domain"/>
    <property type="match status" value="1"/>
</dbReference>
<keyword evidence="7" id="KW-1185">Reference proteome</keyword>
<dbReference type="CDD" id="cd00090">
    <property type="entry name" value="HTH_ARSR"/>
    <property type="match status" value="1"/>
</dbReference>
<keyword evidence="3" id="KW-0804">Transcription</keyword>
<name>A0ABN1QQ16_9ACTN</name>
<dbReference type="PANTHER" id="PTHR33154:SF12">
    <property type="entry name" value="TRANSCRIPTIONAL REGULATORY PROTEIN"/>
    <property type="match status" value="1"/>
</dbReference>
<evidence type="ECO:0000256" key="2">
    <source>
        <dbReference type="ARBA" id="ARBA00023125"/>
    </source>
</evidence>
<dbReference type="InterPro" id="IPR001845">
    <property type="entry name" value="HTH_ArsR_DNA-bd_dom"/>
</dbReference>
<dbReference type="EMBL" id="BAAAHQ010000039">
    <property type="protein sequence ID" value="GAA0945878.1"/>
    <property type="molecule type" value="Genomic_DNA"/>
</dbReference>
<reference evidence="6 7" key="1">
    <citation type="journal article" date="2019" name="Int. J. Syst. Evol. Microbiol.">
        <title>The Global Catalogue of Microorganisms (GCM) 10K type strain sequencing project: providing services to taxonomists for standard genome sequencing and annotation.</title>
        <authorList>
            <consortium name="The Broad Institute Genomics Platform"/>
            <consortium name="The Broad Institute Genome Sequencing Center for Infectious Disease"/>
            <person name="Wu L."/>
            <person name="Ma J."/>
        </authorList>
    </citation>
    <scope>NUCLEOTIDE SEQUENCE [LARGE SCALE GENOMIC DNA]</scope>
    <source>
        <strain evidence="6 7">JCM 11136</strain>
    </source>
</reference>
<proteinExistence type="predicted"/>
<dbReference type="PANTHER" id="PTHR33154">
    <property type="entry name" value="TRANSCRIPTIONAL REGULATOR, ARSR FAMILY"/>
    <property type="match status" value="1"/>
</dbReference>
<evidence type="ECO:0000313" key="7">
    <source>
        <dbReference type="Proteomes" id="UP001501578"/>
    </source>
</evidence>
<evidence type="ECO:0000259" key="5">
    <source>
        <dbReference type="PROSITE" id="PS50987"/>
    </source>
</evidence>
<gene>
    <name evidence="6" type="ORF">GCM10009560_61190</name>
</gene>
<evidence type="ECO:0000256" key="4">
    <source>
        <dbReference type="SAM" id="MobiDB-lite"/>
    </source>
</evidence>
<dbReference type="RefSeq" id="WP_343953606.1">
    <property type="nucleotide sequence ID" value="NZ_BAAAHQ010000039.1"/>
</dbReference>
<dbReference type="Pfam" id="PF12840">
    <property type="entry name" value="HTH_20"/>
    <property type="match status" value="1"/>
</dbReference>
<evidence type="ECO:0000313" key="6">
    <source>
        <dbReference type="EMBL" id="GAA0945878.1"/>
    </source>
</evidence>
<dbReference type="InterPro" id="IPR036390">
    <property type="entry name" value="WH_DNA-bd_sf"/>
</dbReference>
<comment type="caution">
    <text evidence="6">The sequence shown here is derived from an EMBL/GenBank/DDBJ whole genome shotgun (WGS) entry which is preliminary data.</text>
</comment>